<evidence type="ECO:0000313" key="9">
    <source>
        <dbReference type="EMBL" id="TQB72979.1"/>
    </source>
</evidence>
<keyword evidence="2" id="KW-0479">Metal-binding</keyword>
<dbReference type="SUPFAM" id="SSF57701">
    <property type="entry name" value="Zn2/Cys6 DNA-binding domain"/>
    <property type="match status" value="1"/>
</dbReference>
<dbReference type="CDD" id="cd12148">
    <property type="entry name" value="fungal_TF_MHR"/>
    <property type="match status" value="1"/>
</dbReference>
<evidence type="ECO:0000256" key="7">
    <source>
        <dbReference type="SAM" id="MobiDB-lite"/>
    </source>
</evidence>
<dbReference type="SMART" id="SM00066">
    <property type="entry name" value="GAL4"/>
    <property type="match status" value="1"/>
</dbReference>
<dbReference type="Pfam" id="PF04082">
    <property type="entry name" value="Fungal_trans"/>
    <property type="match status" value="1"/>
</dbReference>
<dbReference type="GO" id="GO:0005634">
    <property type="term" value="C:nucleus"/>
    <property type="evidence" value="ECO:0007669"/>
    <property type="project" value="UniProtKB-SubCell"/>
</dbReference>
<dbReference type="GO" id="GO:0000981">
    <property type="term" value="F:DNA-binding transcription factor activity, RNA polymerase II-specific"/>
    <property type="evidence" value="ECO:0007669"/>
    <property type="project" value="InterPro"/>
</dbReference>
<dbReference type="PANTHER" id="PTHR31001:SF45">
    <property type="entry name" value="ZN(II)2CYS6 TRANSCRIPTION FACTOR (EUROFUNG)"/>
    <property type="match status" value="1"/>
</dbReference>
<dbReference type="Gene3D" id="4.10.240.10">
    <property type="entry name" value="Zn(2)-C6 fungal-type DNA-binding domain"/>
    <property type="match status" value="1"/>
</dbReference>
<keyword evidence="10" id="KW-1185">Reference proteome</keyword>
<dbReference type="AlphaFoldDB" id="A0A507QV18"/>
<dbReference type="SMART" id="SM00906">
    <property type="entry name" value="Fungal_trans"/>
    <property type="match status" value="1"/>
</dbReference>
<organism evidence="9 10">
    <name type="scientific">Monascus purpureus</name>
    <name type="common">Red mold</name>
    <name type="synonym">Monascus anka</name>
    <dbReference type="NCBI Taxonomy" id="5098"/>
    <lineage>
        <taxon>Eukaryota</taxon>
        <taxon>Fungi</taxon>
        <taxon>Dikarya</taxon>
        <taxon>Ascomycota</taxon>
        <taxon>Pezizomycotina</taxon>
        <taxon>Eurotiomycetes</taxon>
        <taxon>Eurotiomycetidae</taxon>
        <taxon>Eurotiales</taxon>
        <taxon>Aspergillaceae</taxon>
        <taxon>Monascus</taxon>
    </lineage>
</organism>
<evidence type="ECO:0000256" key="4">
    <source>
        <dbReference type="ARBA" id="ARBA00023125"/>
    </source>
</evidence>
<dbReference type="CDD" id="cd00067">
    <property type="entry name" value="GAL4"/>
    <property type="match status" value="1"/>
</dbReference>
<dbReference type="Pfam" id="PF00172">
    <property type="entry name" value="Zn_clus"/>
    <property type="match status" value="1"/>
</dbReference>
<dbReference type="PROSITE" id="PS50048">
    <property type="entry name" value="ZN2_CY6_FUNGAL_2"/>
    <property type="match status" value="1"/>
</dbReference>
<keyword evidence="6" id="KW-0539">Nucleus</keyword>
<dbReference type="GO" id="GO:0008270">
    <property type="term" value="F:zinc ion binding"/>
    <property type="evidence" value="ECO:0007669"/>
    <property type="project" value="InterPro"/>
</dbReference>
<accession>A0A507QV18</accession>
<evidence type="ECO:0000256" key="1">
    <source>
        <dbReference type="ARBA" id="ARBA00004123"/>
    </source>
</evidence>
<name>A0A507QV18_MONPU</name>
<evidence type="ECO:0000259" key="8">
    <source>
        <dbReference type="PROSITE" id="PS50048"/>
    </source>
</evidence>
<dbReference type="GO" id="GO:0003677">
    <property type="term" value="F:DNA binding"/>
    <property type="evidence" value="ECO:0007669"/>
    <property type="project" value="UniProtKB-KW"/>
</dbReference>
<keyword evidence="3" id="KW-0805">Transcription regulation</keyword>
<sequence length="722" mass="81978">MPKLERATATSLPTPKSQRVLACVLCQQRKVKCDRKFPCANCARARVQCIPASPIQRRRRFPERELLERLRHYEGLLRQHNIKFNPLHGDTPAAKREPPKAKAGVATGAGKGEPLYEAKNIWDAMNPRTQPDPKDDDDDGSNSSHEWDELSEPVAKKAWDQFESNHHLLFSSRKTAVDLSALHPEQVKIFKLWQIYLENVDPLLKVTHTPTLQDRIIDAASNMANIKPPLEALMFSIYCMSIVSLVEEDCRAIFGVPKRDLLAKYHFGCQQALLNCEFLRSQDRECLTASYLYLVSVRPYTDPQSLSSMLGLAIRIARRMGLHSEAANSKCGAIEAEMRRRLWWSLILFDSRICETAIYKAEMLVPTWDCSTPLNVNDFDLQPEMKDPPAVWGKSNTTEAIFAVMRSEIGEFTRHSAFHLDFINPALKKIAKDVQNGPIPEGGELVKLEKMIEDRYLKFCNPENSLHFMTIWSARSLLAKNHLIEHYSRVSMPTSSSMEQKTGARCDAATSYALSMVESDTKLMTSPLTKRYRWFIELHFPFPAYVHVFQELRKRPVRDNTRQIWEIMSGNCKARGMFSDPDDNSPTTSNNPFFKVLSKMVLQAWEACEIAYNQAGKPAVPPRIVSEVQQKVAQTTQTCARKQSANNNIIIEGEQADGGDDNNKNKSNNNICGMGILDDFSISMDFEGLEAYPSLSVPDMDIDGNQLDWDTIMNWHPVGRME</sequence>
<protein>
    <recommendedName>
        <fullName evidence="8">Zn(2)-C6 fungal-type domain-containing protein</fullName>
    </recommendedName>
</protein>
<dbReference type="OrthoDB" id="2269373at2759"/>
<dbReference type="GO" id="GO:0006351">
    <property type="term" value="P:DNA-templated transcription"/>
    <property type="evidence" value="ECO:0007669"/>
    <property type="project" value="InterPro"/>
</dbReference>
<evidence type="ECO:0000256" key="6">
    <source>
        <dbReference type="ARBA" id="ARBA00023242"/>
    </source>
</evidence>
<dbReference type="InterPro" id="IPR050613">
    <property type="entry name" value="Sec_Metabolite_Reg"/>
</dbReference>
<dbReference type="STRING" id="5098.A0A507QV18"/>
<dbReference type="Proteomes" id="UP000319663">
    <property type="component" value="Unassembled WGS sequence"/>
</dbReference>
<gene>
    <name evidence="9" type="ORF">MPDQ_006315</name>
</gene>
<dbReference type="InterPro" id="IPR007219">
    <property type="entry name" value="XnlR_reg_dom"/>
</dbReference>
<feature type="region of interest" description="Disordered" evidence="7">
    <location>
        <begin position="84"/>
        <end position="150"/>
    </location>
</feature>
<comment type="subcellular location">
    <subcellularLocation>
        <location evidence="1">Nucleus</location>
    </subcellularLocation>
</comment>
<evidence type="ECO:0000256" key="5">
    <source>
        <dbReference type="ARBA" id="ARBA00023163"/>
    </source>
</evidence>
<dbReference type="InterPro" id="IPR001138">
    <property type="entry name" value="Zn2Cys6_DnaBD"/>
</dbReference>
<evidence type="ECO:0000313" key="10">
    <source>
        <dbReference type="Proteomes" id="UP000319663"/>
    </source>
</evidence>
<feature type="domain" description="Zn(2)-C6 fungal-type" evidence="8">
    <location>
        <begin position="22"/>
        <end position="49"/>
    </location>
</feature>
<dbReference type="EMBL" id="VIFY01000053">
    <property type="protein sequence ID" value="TQB72979.1"/>
    <property type="molecule type" value="Genomic_DNA"/>
</dbReference>
<keyword evidence="4" id="KW-0238">DNA-binding</keyword>
<proteinExistence type="predicted"/>
<reference evidence="9 10" key="1">
    <citation type="submission" date="2019-06" db="EMBL/GenBank/DDBJ databases">
        <title>Wine fermentation using esterase from Monascus purpureus.</title>
        <authorList>
            <person name="Geng C."/>
            <person name="Zhang Y."/>
        </authorList>
    </citation>
    <scope>NUCLEOTIDE SEQUENCE [LARGE SCALE GENOMIC DNA]</scope>
    <source>
        <strain evidence="9">HQ1</strain>
    </source>
</reference>
<comment type="caution">
    <text evidence="9">The sequence shown here is derived from an EMBL/GenBank/DDBJ whole genome shotgun (WGS) entry which is preliminary data.</text>
</comment>
<dbReference type="PANTHER" id="PTHR31001">
    <property type="entry name" value="UNCHARACTERIZED TRANSCRIPTIONAL REGULATORY PROTEIN"/>
    <property type="match status" value="1"/>
</dbReference>
<dbReference type="InterPro" id="IPR036864">
    <property type="entry name" value="Zn2-C6_fun-type_DNA-bd_sf"/>
</dbReference>
<keyword evidence="5" id="KW-0804">Transcription</keyword>
<evidence type="ECO:0000256" key="2">
    <source>
        <dbReference type="ARBA" id="ARBA00022723"/>
    </source>
</evidence>
<evidence type="ECO:0000256" key="3">
    <source>
        <dbReference type="ARBA" id="ARBA00023015"/>
    </source>
</evidence>